<keyword evidence="8" id="KW-1185">Reference proteome</keyword>
<sequence length="331" mass="38483">MVVFRQLGLLLWKNYILQKRQVLVTVIELALPLLFSAILIALRHRVESVTYPNATKYDNVPFPYLPFIPGPNPWELAYVPSHSEAAHSVVKTARENLGLYTPARGFPTEADFEAYIRHDNHSDHILAAVVFEHHFNHSEDPLPIQVRYRLRLKYSPRHAPMSEQTGLNPNVDRNWHTRYLYPLFQLPGPREPTDRTGGTPGYQREGFLSIQHAVDHAIIRYHANKSGHALLDRIHVFMRRFPYPPYVSDLFILAIQNQLPLLLMLSFTYTSLSIVRALVLEKERKLKEYMRVMGLSSWLHSCAWFIHFFLLLLVSVFFVTLLLCIQENYSV</sequence>
<feature type="transmembrane region" description="Helical" evidence="5">
    <location>
        <begin position="21"/>
        <end position="42"/>
    </location>
</feature>
<keyword evidence="4 5" id="KW-0472">Membrane</keyword>
<dbReference type="AlphaFoldDB" id="A0A8T2IGA7"/>
<comment type="caution">
    <text evidence="7">The sequence shown here is derived from an EMBL/GenBank/DDBJ whole genome shotgun (WGS) entry which is preliminary data.</text>
</comment>
<dbReference type="OrthoDB" id="6512918at2759"/>
<keyword evidence="3 5" id="KW-1133">Transmembrane helix</keyword>
<evidence type="ECO:0000256" key="4">
    <source>
        <dbReference type="ARBA" id="ARBA00023136"/>
    </source>
</evidence>
<gene>
    <name evidence="7" type="ORF">GDO86_018016</name>
</gene>
<comment type="subcellular location">
    <subcellularLocation>
        <location evidence="1">Membrane</location>
        <topology evidence="1">Multi-pass membrane protein</topology>
    </subcellularLocation>
</comment>
<proteinExistence type="predicted"/>
<accession>A0A8T2IGA7</accession>
<dbReference type="Pfam" id="PF12698">
    <property type="entry name" value="ABC2_membrane_3"/>
    <property type="match status" value="1"/>
</dbReference>
<evidence type="ECO:0000256" key="2">
    <source>
        <dbReference type="ARBA" id="ARBA00022692"/>
    </source>
</evidence>
<protein>
    <recommendedName>
        <fullName evidence="6">ABC-2 type transporter transmembrane domain-containing protein</fullName>
    </recommendedName>
</protein>
<evidence type="ECO:0000259" key="6">
    <source>
        <dbReference type="Pfam" id="PF12698"/>
    </source>
</evidence>
<evidence type="ECO:0000313" key="7">
    <source>
        <dbReference type="EMBL" id="KAG8429226.1"/>
    </source>
</evidence>
<keyword evidence="2 5" id="KW-0812">Transmembrane</keyword>
<dbReference type="PANTHER" id="PTHR19229">
    <property type="entry name" value="ATP-BINDING CASSETTE TRANSPORTER SUBFAMILY A ABCA"/>
    <property type="match status" value="1"/>
</dbReference>
<evidence type="ECO:0000256" key="1">
    <source>
        <dbReference type="ARBA" id="ARBA00004141"/>
    </source>
</evidence>
<dbReference type="InterPro" id="IPR013525">
    <property type="entry name" value="ABC2_TM"/>
</dbReference>
<feature type="transmembrane region" description="Helical" evidence="5">
    <location>
        <begin position="259"/>
        <end position="280"/>
    </location>
</feature>
<dbReference type="EMBL" id="JAACNH010011282">
    <property type="protein sequence ID" value="KAG8429226.1"/>
    <property type="molecule type" value="Genomic_DNA"/>
</dbReference>
<evidence type="ECO:0000256" key="5">
    <source>
        <dbReference type="SAM" id="Phobius"/>
    </source>
</evidence>
<dbReference type="GO" id="GO:0005319">
    <property type="term" value="F:lipid transporter activity"/>
    <property type="evidence" value="ECO:0007669"/>
    <property type="project" value="TreeGrafter"/>
</dbReference>
<name>A0A8T2IGA7_9PIPI</name>
<dbReference type="PANTHER" id="PTHR19229:SF98">
    <property type="entry name" value="PHOSPHOLIPID-TRANSPORTING ATPASE ABCA3"/>
    <property type="match status" value="1"/>
</dbReference>
<dbReference type="InterPro" id="IPR026082">
    <property type="entry name" value="ABCA"/>
</dbReference>
<reference evidence="7" key="1">
    <citation type="thesis" date="2020" institute="ProQuest LLC" country="789 East Eisenhower Parkway, Ann Arbor, MI, USA">
        <title>Comparative Genomics and Chromosome Evolution.</title>
        <authorList>
            <person name="Mudd A.B."/>
        </authorList>
    </citation>
    <scope>NUCLEOTIDE SEQUENCE</scope>
    <source>
        <strain evidence="7">Female2</strain>
        <tissue evidence="7">Blood</tissue>
    </source>
</reference>
<feature type="transmembrane region" description="Helical" evidence="5">
    <location>
        <begin position="301"/>
        <end position="323"/>
    </location>
</feature>
<dbReference type="GO" id="GO:0140359">
    <property type="term" value="F:ABC-type transporter activity"/>
    <property type="evidence" value="ECO:0007669"/>
    <property type="project" value="InterPro"/>
</dbReference>
<organism evidence="7 8">
    <name type="scientific">Hymenochirus boettgeri</name>
    <name type="common">Congo dwarf clawed frog</name>
    <dbReference type="NCBI Taxonomy" id="247094"/>
    <lineage>
        <taxon>Eukaryota</taxon>
        <taxon>Metazoa</taxon>
        <taxon>Chordata</taxon>
        <taxon>Craniata</taxon>
        <taxon>Vertebrata</taxon>
        <taxon>Euteleostomi</taxon>
        <taxon>Amphibia</taxon>
        <taxon>Batrachia</taxon>
        <taxon>Anura</taxon>
        <taxon>Pipoidea</taxon>
        <taxon>Pipidae</taxon>
        <taxon>Pipinae</taxon>
        <taxon>Hymenochirus</taxon>
    </lineage>
</organism>
<evidence type="ECO:0000313" key="8">
    <source>
        <dbReference type="Proteomes" id="UP000812440"/>
    </source>
</evidence>
<feature type="domain" description="ABC-2 type transporter transmembrane" evidence="6">
    <location>
        <begin position="260"/>
        <end position="324"/>
    </location>
</feature>
<dbReference type="Proteomes" id="UP000812440">
    <property type="component" value="Unassembled WGS sequence"/>
</dbReference>
<dbReference type="GO" id="GO:0016020">
    <property type="term" value="C:membrane"/>
    <property type="evidence" value="ECO:0007669"/>
    <property type="project" value="InterPro"/>
</dbReference>
<evidence type="ECO:0000256" key="3">
    <source>
        <dbReference type="ARBA" id="ARBA00022989"/>
    </source>
</evidence>